<gene>
    <name evidence="2" type="ORF">FOZ60_007177</name>
</gene>
<evidence type="ECO:0000256" key="1">
    <source>
        <dbReference type="SAM" id="MobiDB-lite"/>
    </source>
</evidence>
<sequence>MVGRPSKGEFKPDGFFEPYYTSDGWKYTCHFCQRPDKGIGFWNGWKARQHLIKHHEHLLAANWHLTQRGVSWKPGKYRPPKSQSSTRKRPRTPQSDKMPPSSSSVRSPGIMKNNSRESIDEGPVIPDAPQDCQSDEVLHPLILDDNLVGTNHDESSERPRLSQVKSRRVSTARSTVKKDPSAEGSSDADGRPAAVNVITAYFPPKLRGDCLRPFFKRLVCYSMGLNVSTEKLFLTKGMEGALAVLRPGFSFDELKPALLAELRDEIRVDASHSIDMELSGAASSGQCISIFFDTSADTHQAISQGSTCENQFGSGVAKRTVRVGASYMTPQKPEYLPLRIVTLSPSPITSEEEDVAEAVIEECRRLHSCSSFTRAMATLANFILGTVPILISAMSLRAASQLGEMVAESAREVSVLGNLSHAPCKINYESVEIHVSRFPDYMLMEAETNRATGVRVRVQYFSYENGNWRFIFQPDYDDSGLGSELNEQGSADRMNMFLTLVVQHFHNPSCKIHYDSIDVYVAKSVLPPHATIPGYQSIEAVTNSATGVRIWARYFYYDTNKWRLAIYPDYNDRRDFAALDVIASKEEIDSLFYHVNAFSELLPWIVNNNVLAYGANDETCAAIAEQIERNPPFEWENDTGGNWIYDFLVARVAQVRQLILEYSAE</sequence>
<evidence type="ECO:0000313" key="3">
    <source>
        <dbReference type="Proteomes" id="UP000541610"/>
    </source>
</evidence>
<feature type="compositionally biased region" description="Polar residues" evidence="1">
    <location>
        <begin position="92"/>
        <end position="106"/>
    </location>
</feature>
<evidence type="ECO:0000313" key="2">
    <source>
        <dbReference type="EMBL" id="KAF4684869.1"/>
    </source>
</evidence>
<feature type="region of interest" description="Disordered" evidence="1">
    <location>
        <begin position="70"/>
        <end position="131"/>
    </location>
</feature>
<protein>
    <submittedName>
        <fullName evidence="2">Uncharacterized protein</fullName>
    </submittedName>
</protein>
<reference evidence="2 3" key="1">
    <citation type="submission" date="2020-04" db="EMBL/GenBank/DDBJ databases">
        <title>Perkinsus olseni comparative genomics.</title>
        <authorList>
            <person name="Bogema D.R."/>
        </authorList>
    </citation>
    <scope>NUCLEOTIDE SEQUENCE [LARGE SCALE GENOMIC DNA]</scope>
    <source>
        <strain evidence="2">00978-12</strain>
    </source>
</reference>
<feature type="compositionally biased region" description="Basic and acidic residues" evidence="1">
    <location>
        <begin position="151"/>
        <end position="160"/>
    </location>
</feature>
<feature type="region of interest" description="Disordered" evidence="1">
    <location>
        <begin position="148"/>
        <end position="190"/>
    </location>
</feature>
<proteinExistence type="predicted"/>
<dbReference type="EMBL" id="JABANP010000289">
    <property type="protein sequence ID" value="KAF4684869.1"/>
    <property type="molecule type" value="Genomic_DNA"/>
</dbReference>
<accession>A0A7J6NLV5</accession>
<name>A0A7J6NLV5_PEROL</name>
<comment type="caution">
    <text evidence="2">The sequence shown here is derived from an EMBL/GenBank/DDBJ whole genome shotgun (WGS) entry which is preliminary data.</text>
</comment>
<dbReference type="Proteomes" id="UP000541610">
    <property type="component" value="Unassembled WGS sequence"/>
</dbReference>
<organism evidence="2 3">
    <name type="scientific">Perkinsus olseni</name>
    <name type="common">Perkinsus atlanticus</name>
    <dbReference type="NCBI Taxonomy" id="32597"/>
    <lineage>
        <taxon>Eukaryota</taxon>
        <taxon>Sar</taxon>
        <taxon>Alveolata</taxon>
        <taxon>Perkinsozoa</taxon>
        <taxon>Perkinsea</taxon>
        <taxon>Perkinsida</taxon>
        <taxon>Perkinsidae</taxon>
        <taxon>Perkinsus</taxon>
    </lineage>
</organism>
<dbReference type="AlphaFoldDB" id="A0A7J6NLV5"/>